<protein>
    <submittedName>
        <fullName evidence="1">Uncharacterized protein</fullName>
    </submittedName>
</protein>
<evidence type="ECO:0000313" key="1">
    <source>
        <dbReference type="EMBL" id="JAH00272.1"/>
    </source>
</evidence>
<proteinExistence type="predicted"/>
<reference evidence="1" key="1">
    <citation type="submission" date="2014-11" db="EMBL/GenBank/DDBJ databases">
        <authorList>
            <person name="Amaro Gonzalez C."/>
        </authorList>
    </citation>
    <scope>NUCLEOTIDE SEQUENCE</scope>
</reference>
<dbReference type="EMBL" id="GBXM01108305">
    <property type="protein sequence ID" value="JAH00272.1"/>
    <property type="molecule type" value="Transcribed_RNA"/>
</dbReference>
<accession>A0A0E9P7L3</accession>
<name>A0A0E9P7L3_ANGAN</name>
<reference evidence="1" key="2">
    <citation type="journal article" date="2015" name="Fish Shellfish Immunol.">
        <title>Early steps in the European eel (Anguilla anguilla)-Vibrio vulnificus interaction in the gills: Role of the RtxA13 toxin.</title>
        <authorList>
            <person name="Callol A."/>
            <person name="Pajuelo D."/>
            <person name="Ebbesson L."/>
            <person name="Teles M."/>
            <person name="MacKenzie S."/>
            <person name="Amaro C."/>
        </authorList>
    </citation>
    <scope>NUCLEOTIDE SEQUENCE</scope>
</reference>
<organism evidence="1">
    <name type="scientific">Anguilla anguilla</name>
    <name type="common">European freshwater eel</name>
    <name type="synonym">Muraena anguilla</name>
    <dbReference type="NCBI Taxonomy" id="7936"/>
    <lineage>
        <taxon>Eukaryota</taxon>
        <taxon>Metazoa</taxon>
        <taxon>Chordata</taxon>
        <taxon>Craniata</taxon>
        <taxon>Vertebrata</taxon>
        <taxon>Euteleostomi</taxon>
        <taxon>Actinopterygii</taxon>
        <taxon>Neopterygii</taxon>
        <taxon>Teleostei</taxon>
        <taxon>Anguilliformes</taxon>
        <taxon>Anguillidae</taxon>
        <taxon>Anguilla</taxon>
    </lineage>
</organism>
<sequence>MSKKPRLLKPTFPANFLLDVNKTMEKRREARLNDWW</sequence>
<dbReference type="AlphaFoldDB" id="A0A0E9P7L3"/>